<dbReference type="InterPro" id="IPR016163">
    <property type="entry name" value="Ald_DH_C"/>
</dbReference>
<comment type="similarity">
    <text evidence="1">Belongs to the aldehyde dehydrogenase family.</text>
</comment>
<comment type="catalytic activity">
    <reaction evidence="4">
        <text>an aldehyde + NAD(+) + H2O = a carboxylate + NADH + 2 H(+)</text>
        <dbReference type="Rhea" id="RHEA:16185"/>
        <dbReference type="ChEBI" id="CHEBI:15377"/>
        <dbReference type="ChEBI" id="CHEBI:15378"/>
        <dbReference type="ChEBI" id="CHEBI:17478"/>
        <dbReference type="ChEBI" id="CHEBI:29067"/>
        <dbReference type="ChEBI" id="CHEBI:57540"/>
        <dbReference type="ChEBI" id="CHEBI:57945"/>
        <dbReference type="EC" id="1.2.1.3"/>
    </reaction>
</comment>
<keyword evidence="2" id="KW-0560">Oxidoreductase</keyword>
<dbReference type="RefSeq" id="XP_020117004.1">
    <property type="nucleotide sequence ID" value="XM_020262940.1"/>
</dbReference>
<gene>
    <name evidence="6" type="ORF">UA08_08025</name>
</gene>
<evidence type="ECO:0000313" key="7">
    <source>
        <dbReference type="Proteomes" id="UP000214365"/>
    </source>
</evidence>
<dbReference type="Gene3D" id="3.40.605.10">
    <property type="entry name" value="Aldehyde Dehydrogenase, Chain A, domain 1"/>
    <property type="match status" value="2"/>
</dbReference>
<dbReference type="EC" id="1.2.1.3" evidence="3"/>
<evidence type="ECO:0000259" key="5">
    <source>
        <dbReference type="Pfam" id="PF00171"/>
    </source>
</evidence>
<dbReference type="EMBL" id="LFMY01000013">
    <property type="protein sequence ID" value="OKL56883.1"/>
    <property type="molecule type" value="Genomic_DNA"/>
</dbReference>
<name>A0A225AD65_TALAT</name>
<evidence type="ECO:0000256" key="1">
    <source>
        <dbReference type="ARBA" id="ARBA00009986"/>
    </source>
</evidence>
<dbReference type="InterPro" id="IPR016160">
    <property type="entry name" value="Ald_DH_CS_CYS"/>
</dbReference>
<accession>A0A225AD65</accession>
<organism evidence="6 7">
    <name type="scientific">Talaromyces atroroseus</name>
    <dbReference type="NCBI Taxonomy" id="1441469"/>
    <lineage>
        <taxon>Eukaryota</taxon>
        <taxon>Fungi</taxon>
        <taxon>Dikarya</taxon>
        <taxon>Ascomycota</taxon>
        <taxon>Pezizomycotina</taxon>
        <taxon>Eurotiomycetes</taxon>
        <taxon>Eurotiomycetidae</taxon>
        <taxon>Eurotiales</taxon>
        <taxon>Trichocomaceae</taxon>
        <taxon>Talaromyces</taxon>
        <taxon>Talaromyces sect. Trachyspermi</taxon>
    </lineage>
</organism>
<comment type="caution">
    <text evidence="6">The sequence shown here is derived from an EMBL/GenBank/DDBJ whole genome shotgun (WGS) entry which is preliminary data.</text>
</comment>
<dbReference type="Gene3D" id="3.40.309.10">
    <property type="entry name" value="Aldehyde Dehydrogenase, Chain A, domain 2"/>
    <property type="match status" value="1"/>
</dbReference>
<dbReference type="Pfam" id="PF00171">
    <property type="entry name" value="Aldedh"/>
    <property type="match status" value="1"/>
</dbReference>
<evidence type="ECO:0000313" key="6">
    <source>
        <dbReference type="EMBL" id="OKL56883.1"/>
    </source>
</evidence>
<evidence type="ECO:0000256" key="3">
    <source>
        <dbReference type="ARBA" id="ARBA00024226"/>
    </source>
</evidence>
<dbReference type="PROSITE" id="PS00070">
    <property type="entry name" value="ALDEHYDE_DEHYDR_CYS"/>
    <property type="match status" value="1"/>
</dbReference>
<keyword evidence="7" id="KW-1185">Reference proteome</keyword>
<feature type="domain" description="Aldehyde dehydrogenase" evidence="5">
    <location>
        <begin position="129"/>
        <end position="442"/>
    </location>
</feature>
<dbReference type="AlphaFoldDB" id="A0A225AD65"/>
<dbReference type="GO" id="GO:0004029">
    <property type="term" value="F:aldehyde dehydrogenase (NAD+) activity"/>
    <property type="evidence" value="ECO:0007669"/>
    <property type="project" value="UniProtKB-EC"/>
</dbReference>
<reference evidence="6 7" key="1">
    <citation type="submission" date="2015-06" db="EMBL/GenBank/DDBJ databases">
        <title>Talaromyces atroroseus IBT 11181 draft genome.</title>
        <authorList>
            <person name="Rasmussen K.B."/>
            <person name="Rasmussen S."/>
            <person name="Petersen B."/>
            <person name="Sicheritz-Ponten T."/>
            <person name="Mortensen U.H."/>
            <person name="Thrane U."/>
        </authorList>
    </citation>
    <scope>NUCLEOTIDE SEQUENCE [LARGE SCALE GENOMIC DNA]</scope>
    <source>
        <strain evidence="6 7">IBT 11181</strain>
    </source>
</reference>
<sequence length="708" mass="78142">MKKVATCGSSSVANATSFSFFTNTINGKSCLSDKTSQPINPSTRQPLWEVPLATEDDVDTAVTAANEAFLSWSQTPWLERAKYLNQARKVLLQTRDDMANLIMQETGKPLPFAEMEVDHTARFLAYYTAAKIGAALITGNTVIVKPSPFTPYSSLRFVDLVKSIFPPGVIQALNGDEKLGPALVEHANIHRVSFTGSTANGKQVMAAASKTLKRVTLGLSGNDACVICPDIDISVVAPRVAVGAFLNSGQSCLATRRIYVHQDIYQDFMQHMIDVVKCWKTSPSSPEAGNVLGPIQNEARYLAVKQILEDMQAKGLKFALGKAEFHEDNHFVIQPAIIDNPPHDYGSVMEEAFGPVISLFSWKDEHEVVSRVNDTNAGLGASIWSGDMDNAVAIGERIQAGMVTINSHPAPLPSGYLSGWKESGLGGEFGSEGLLSYCNAQTMYCYKLPLIQFSQFGCSPSLTELLLSTATTTTARYPCLPLLFHTTQHADLDFIICPSSIRIRTHDLSIYLAMSATPPSNMTPDSLVRAERFHNVFQIQYLPLLHPKFCIKRPNGQMVPLIAMDELPQWLLVVTKYPITINDMEVVAPNRYVPRAGEYDIICLFCESTLEHVADDISWQRSKMKDLDQYKDSLIGRRYPPYVYPSSYYEDARSLHHYDTLAMSRAMYYNPGRTGLNPEASVFRPAAGGSNHLSPKAFGLPCPIRMPN</sequence>
<dbReference type="InterPro" id="IPR016162">
    <property type="entry name" value="Ald_DH_N"/>
</dbReference>
<dbReference type="InterPro" id="IPR015590">
    <property type="entry name" value="Aldehyde_DH_dom"/>
</dbReference>
<dbReference type="Proteomes" id="UP000214365">
    <property type="component" value="Unassembled WGS sequence"/>
</dbReference>
<protein>
    <recommendedName>
        <fullName evidence="3">aldehyde dehydrogenase (NAD(+))</fullName>
        <ecNumber evidence="3">1.2.1.3</ecNumber>
    </recommendedName>
</protein>
<dbReference type="GeneID" id="31007781"/>
<dbReference type="SUPFAM" id="SSF53720">
    <property type="entry name" value="ALDH-like"/>
    <property type="match status" value="1"/>
</dbReference>
<evidence type="ECO:0000256" key="2">
    <source>
        <dbReference type="ARBA" id="ARBA00023002"/>
    </source>
</evidence>
<proteinExistence type="inferred from homology"/>
<dbReference type="OrthoDB" id="310895at2759"/>
<dbReference type="InterPro" id="IPR016161">
    <property type="entry name" value="Ald_DH/histidinol_DH"/>
</dbReference>
<dbReference type="STRING" id="1441469.A0A225AD65"/>
<evidence type="ECO:0000256" key="4">
    <source>
        <dbReference type="ARBA" id="ARBA00049194"/>
    </source>
</evidence>
<dbReference type="PANTHER" id="PTHR11699">
    <property type="entry name" value="ALDEHYDE DEHYDROGENASE-RELATED"/>
    <property type="match status" value="1"/>
</dbReference>